<keyword evidence="2" id="KW-0812">Transmembrane</keyword>
<keyword evidence="2" id="KW-0472">Membrane</keyword>
<feature type="compositionally biased region" description="Basic and acidic residues" evidence="1">
    <location>
        <begin position="1"/>
        <end position="13"/>
    </location>
</feature>
<dbReference type="AlphaFoldDB" id="A0A4P7UE29"/>
<feature type="transmembrane region" description="Helical" evidence="2">
    <location>
        <begin position="109"/>
        <end position="129"/>
    </location>
</feature>
<feature type="region of interest" description="Disordered" evidence="1">
    <location>
        <begin position="1"/>
        <end position="30"/>
    </location>
</feature>
<sequence length="236" mass="25158">MRQTDRKTTEGRRHAYNVGARRDGRTPARLRGPARGGLWQRWASACPWGQGWETASCLPRQDHRHDFLPPGDPWVPVGAEAQWAGISLLVLALALLTLPWALVRRPRRLLVVSTALSAVAMADLGLATLRSGLGGEVVLAVGGLLTTVVLALLPLVLYLSLAVVASGWDKPAAVLLALASPPVALFYSIGSYDARPWYEAVSGASVLLAGAWLVARSVRRPSTTAASQTYEGVPTA</sequence>
<evidence type="ECO:0000313" key="3">
    <source>
        <dbReference type="EMBL" id="QCC77598.1"/>
    </source>
</evidence>
<feature type="transmembrane region" description="Helical" evidence="2">
    <location>
        <begin position="83"/>
        <end position="102"/>
    </location>
</feature>
<dbReference type="Proteomes" id="UP000297025">
    <property type="component" value="Chromosome"/>
</dbReference>
<gene>
    <name evidence="3" type="ORF">E2C04_11210</name>
</gene>
<organism evidence="3 4">
    <name type="scientific">Nocardioides daphniae</name>
    <dbReference type="NCBI Taxonomy" id="402297"/>
    <lineage>
        <taxon>Bacteria</taxon>
        <taxon>Bacillati</taxon>
        <taxon>Actinomycetota</taxon>
        <taxon>Actinomycetes</taxon>
        <taxon>Propionibacteriales</taxon>
        <taxon>Nocardioidaceae</taxon>
        <taxon>Nocardioides</taxon>
    </lineage>
</organism>
<feature type="transmembrane region" description="Helical" evidence="2">
    <location>
        <begin position="172"/>
        <end position="190"/>
    </location>
</feature>
<name>A0A4P7UE29_9ACTN</name>
<evidence type="ECO:0000256" key="2">
    <source>
        <dbReference type="SAM" id="Phobius"/>
    </source>
</evidence>
<feature type="transmembrane region" description="Helical" evidence="2">
    <location>
        <begin position="196"/>
        <end position="215"/>
    </location>
</feature>
<feature type="transmembrane region" description="Helical" evidence="2">
    <location>
        <begin position="141"/>
        <end position="165"/>
    </location>
</feature>
<evidence type="ECO:0000313" key="4">
    <source>
        <dbReference type="Proteomes" id="UP000297025"/>
    </source>
</evidence>
<accession>A0A4P7UE29</accession>
<reference evidence="3 4" key="1">
    <citation type="journal article" date="2008" name="Int. J. Syst. Evol. Microbiol.">
        <title>Nocardioides daphniae sp. nov., isolated from Daphnia cucullata (Crustacea: Cladocera).</title>
        <authorList>
            <person name="Toth E.M."/>
            <person name="Keki Z."/>
            <person name="Homonnay Z.G."/>
            <person name="Borsodi A.K."/>
            <person name="Marialigeti K."/>
            <person name="Schumann P."/>
        </authorList>
    </citation>
    <scope>NUCLEOTIDE SEQUENCE [LARGE SCALE GENOMIC DNA]</scope>
    <source>
        <strain evidence="3 4">JCM 16608</strain>
    </source>
</reference>
<protein>
    <submittedName>
        <fullName evidence="3">Uncharacterized protein</fullName>
    </submittedName>
</protein>
<dbReference type="EMBL" id="CP038462">
    <property type="protein sequence ID" value="QCC77598.1"/>
    <property type="molecule type" value="Genomic_DNA"/>
</dbReference>
<dbReference type="KEGG" id="ndp:E2C04_11210"/>
<keyword evidence="2" id="KW-1133">Transmembrane helix</keyword>
<evidence type="ECO:0000256" key="1">
    <source>
        <dbReference type="SAM" id="MobiDB-lite"/>
    </source>
</evidence>
<dbReference type="RefSeq" id="WP_135832642.1">
    <property type="nucleotide sequence ID" value="NZ_BMCK01000006.1"/>
</dbReference>
<dbReference type="OrthoDB" id="3786870at2"/>
<proteinExistence type="predicted"/>